<protein>
    <submittedName>
        <fullName evidence="2">Uncharacterized protein</fullName>
    </submittedName>
</protein>
<dbReference type="EMBL" id="JALJEJ010000004">
    <property type="protein sequence ID" value="MCJ8209980.1"/>
    <property type="molecule type" value="Genomic_DNA"/>
</dbReference>
<feature type="compositionally biased region" description="Basic and acidic residues" evidence="1">
    <location>
        <begin position="125"/>
        <end position="137"/>
    </location>
</feature>
<evidence type="ECO:0000256" key="1">
    <source>
        <dbReference type="SAM" id="MobiDB-lite"/>
    </source>
</evidence>
<feature type="region of interest" description="Disordered" evidence="1">
    <location>
        <begin position="1"/>
        <end position="192"/>
    </location>
</feature>
<proteinExistence type="predicted"/>
<dbReference type="AlphaFoldDB" id="A0A9X1X4K2"/>
<reference evidence="2" key="1">
    <citation type="submission" date="2022-04" db="EMBL/GenBank/DDBJ databases">
        <title>Mucilaginibacter sp. RS28 isolated from freshwater.</title>
        <authorList>
            <person name="Ko S.-R."/>
        </authorList>
    </citation>
    <scope>NUCLEOTIDE SEQUENCE</scope>
    <source>
        <strain evidence="2">RS28</strain>
    </source>
</reference>
<comment type="caution">
    <text evidence="2">The sequence shown here is derived from an EMBL/GenBank/DDBJ whole genome shotgun (WGS) entry which is preliminary data.</text>
</comment>
<sequence>MAAFNDAPLKEREDLYTTDELNYSRFWSVATPDPDDDDLLEDDDDLDEDDLDDDTLGDDTDLDDEDFEDDDLIDDEEEEDDDDIVAGTNQTFTAEADTDPIDDDEELDPDLSPDETPEREESDNEDLRYPKETETRPGDSQSSSDWSEQIDVTPPTPHEFPGEGNTKADFHSRPFGRSSSRIIGSDPGLGGE</sequence>
<evidence type="ECO:0000313" key="3">
    <source>
        <dbReference type="Proteomes" id="UP001139450"/>
    </source>
</evidence>
<organism evidence="2 3">
    <name type="scientific">Mucilaginibacter straminoryzae</name>
    <dbReference type="NCBI Taxonomy" id="2932774"/>
    <lineage>
        <taxon>Bacteria</taxon>
        <taxon>Pseudomonadati</taxon>
        <taxon>Bacteroidota</taxon>
        <taxon>Sphingobacteriia</taxon>
        <taxon>Sphingobacteriales</taxon>
        <taxon>Sphingobacteriaceae</taxon>
        <taxon>Mucilaginibacter</taxon>
    </lineage>
</organism>
<gene>
    <name evidence="2" type="ORF">MUY27_09690</name>
</gene>
<feature type="compositionally biased region" description="Acidic residues" evidence="1">
    <location>
        <begin position="33"/>
        <end position="84"/>
    </location>
</feature>
<accession>A0A9X1X4K2</accession>
<dbReference type="Proteomes" id="UP001139450">
    <property type="component" value="Unassembled WGS sequence"/>
</dbReference>
<dbReference type="RefSeq" id="WP_245129814.1">
    <property type="nucleotide sequence ID" value="NZ_JALJEJ010000004.1"/>
</dbReference>
<feature type="compositionally biased region" description="Polar residues" evidence="1">
    <location>
        <begin position="138"/>
        <end position="147"/>
    </location>
</feature>
<feature type="compositionally biased region" description="Acidic residues" evidence="1">
    <location>
        <begin position="96"/>
        <end position="124"/>
    </location>
</feature>
<evidence type="ECO:0000313" key="2">
    <source>
        <dbReference type="EMBL" id="MCJ8209980.1"/>
    </source>
</evidence>
<name>A0A9X1X4K2_9SPHI</name>
<keyword evidence="3" id="KW-1185">Reference proteome</keyword>